<dbReference type="SUPFAM" id="SSF50346">
    <property type="entry name" value="PRC-barrel domain"/>
    <property type="match status" value="1"/>
</dbReference>
<evidence type="ECO:0000256" key="2">
    <source>
        <dbReference type="ARBA" id="ARBA00022517"/>
    </source>
</evidence>
<dbReference type="PANTHER" id="PTHR33692:SF1">
    <property type="entry name" value="RIBOSOME MATURATION FACTOR RIMM"/>
    <property type="match status" value="1"/>
</dbReference>
<proteinExistence type="inferred from homology"/>
<evidence type="ECO:0000256" key="5">
    <source>
        <dbReference type="HAMAP-Rule" id="MF_00014"/>
    </source>
</evidence>
<dbReference type="Gene3D" id="2.30.30.240">
    <property type="entry name" value="PRC-barrel domain"/>
    <property type="match status" value="1"/>
</dbReference>
<comment type="subunit">
    <text evidence="5">Binds ribosomal protein uS19.</text>
</comment>
<dbReference type="InterPro" id="IPR011961">
    <property type="entry name" value="RimM"/>
</dbReference>
<keyword evidence="1 5" id="KW-0963">Cytoplasm</keyword>
<comment type="caution">
    <text evidence="8">The sequence shown here is derived from an EMBL/GenBank/DDBJ whole genome shotgun (WGS) entry which is preliminary data.</text>
</comment>
<keyword evidence="3 5" id="KW-0698">rRNA processing</keyword>
<dbReference type="NCBIfam" id="TIGR02273">
    <property type="entry name" value="16S_RimM"/>
    <property type="match status" value="1"/>
</dbReference>
<dbReference type="HAMAP" id="MF_00014">
    <property type="entry name" value="Ribosome_mat_RimM"/>
    <property type="match status" value="1"/>
</dbReference>
<evidence type="ECO:0000256" key="1">
    <source>
        <dbReference type="ARBA" id="ARBA00022490"/>
    </source>
</evidence>
<evidence type="ECO:0000313" key="9">
    <source>
        <dbReference type="Proteomes" id="UP001302274"/>
    </source>
</evidence>
<evidence type="ECO:0000256" key="4">
    <source>
        <dbReference type="ARBA" id="ARBA00023186"/>
    </source>
</evidence>
<dbReference type="Gene3D" id="2.40.30.60">
    <property type="entry name" value="RimM"/>
    <property type="match status" value="1"/>
</dbReference>
<reference evidence="8 9" key="1">
    <citation type="submission" date="2023-11" db="EMBL/GenBank/DDBJ databases">
        <title>A Novel Polar Bacteriovorax (B. antarcticus) Isolated from the Biocrust in Antarctica.</title>
        <authorList>
            <person name="Mun W."/>
            <person name="Choi S.Y."/>
            <person name="Mitchell R.J."/>
        </authorList>
    </citation>
    <scope>NUCLEOTIDE SEQUENCE [LARGE SCALE GENOMIC DNA]</scope>
    <source>
        <strain evidence="8 9">PP10</strain>
    </source>
</reference>
<keyword evidence="9" id="KW-1185">Reference proteome</keyword>
<comment type="similarity">
    <text evidence="5">Belongs to the RimM family.</text>
</comment>
<dbReference type="EMBL" id="JAYGJQ010000003">
    <property type="protein sequence ID" value="MEA9358604.1"/>
    <property type="molecule type" value="Genomic_DNA"/>
</dbReference>
<dbReference type="InterPro" id="IPR056792">
    <property type="entry name" value="PRC_RimM"/>
</dbReference>
<feature type="domain" description="Ribosome maturation factor RimM PRC barrel" evidence="7">
    <location>
        <begin position="109"/>
        <end position="173"/>
    </location>
</feature>
<comment type="function">
    <text evidence="5">An accessory protein needed during the final step in the assembly of 30S ribosomal subunit, possibly for assembly of the head region. Essential for efficient processing of 16S rRNA. May be needed both before and after RbfA during the maturation of 16S rRNA. It has affinity for free ribosomal 30S subunits but not for 70S ribosomes.</text>
</comment>
<comment type="subcellular location">
    <subcellularLocation>
        <location evidence="5">Cytoplasm</location>
    </subcellularLocation>
</comment>
<comment type="domain">
    <text evidence="5">The PRC barrel domain binds ribosomal protein uS19.</text>
</comment>
<accession>A0ABU5W252</accession>
<keyword evidence="4 5" id="KW-0143">Chaperone</keyword>
<dbReference type="InterPro" id="IPR036976">
    <property type="entry name" value="RimM_N_sf"/>
</dbReference>
<feature type="domain" description="RimM N-terminal" evidence="6">
    <location>
        <begin position="10"/>
        <end position="96"/>
    </location>
</feature>
<evidence type="ECO:0000256" key="3">
    <source>
        <dbReference type="ARBA" id="ARBA00022552"/>
    </source>
</evidence>
<keyword evidence="2 5" id="KW-0690">Ribosome biogenesis</keyword>
<gene>
    <name evidence="5 8" type="primary">rimM</name>
    <name evidence="8" type="ORF">SHI21_20370</name>
</gene>
<organism evidence="8 9">
    <name type="scientific">Bacteriovorax antarcticus</name>
    <dbReference type="NCBI Taxonomy" id="3088717"/>
    <lineage>
        <taxon>Bacteria</taxon>
        <taxon>Pseudomonadati</taxon>
        <taxon>Bdellovibrionota</taxon>
        <taxon>Bacteriovoracia</taxon>
        <taxon>Bacteriovoracales</taxon>
        <taxon>Bacteriovoracaceae</taxon>
        <taxon>Bacteriovorax</taxon>
    </lineage>
</organism>
<dbReference type="Pfam" id="PF24986">
    <property type="entry name" value="PRC_RimM"/>
    <property type="match status" value="1"/>
</dbReference>
<evidence type="ECO:0000259" key="7">
    <source>
        <dbReference type="Pfam" id="PF24986"/>
    </source>
</evidence>
<dbReference type="SUPFAM" id="SSF50447">
    <property type="entry name" value="Translation proteins"/>
    <property type="match status" value="1"/>
</dbReference>
<name>A0ABU5W252_9BACT</name>
<sequence>MTKKSKNIHIGHCTSPHGIKGEFSFVIYNFEESVLEDGMMVTLTPRSVASSVPQDGKEFQIKKINFGNKAIATLVGVDNRNVVEAMVPFDIYMDRDLLPETEEGEYYLNDLLGLEVFDHHTKAALGRVVDFYDNGAQVVIKIKTETEFIEVVFIDQFVPVVDIELNRMEIIPPIMVE</sequence>
<dbReference type="InterPro" id="IPR009000">
    <property type="entry name" value="Transl_B-barrel_sf"/>
</dbReference>
<dbReference type="RefSeq" id="WP_323579086.1">
    <property type="nucleotide sequence ID" value="NZ_JAYGJQ010000003.1"/>
</dbReference>
<dbReference type="Pfam" id="PF01782">
    <property type="entry name" value="RimM"/>
    <property type="match status" value="1"/>
</dbReference>
<dbReference type="InterPro" id="IPR002676">
    <property type="entry name" value="RimM_N"/>
</dbReference>
<dbReference type="Proteomes" id="UP001302274">
    <property type="component" value="Unassembled WGS sequence"/>
</dbReference>
<evidence type="ECO:0000259" key="6">
    <source>
        <dbReference type="Pfam" id="PF01782"/>
    </source>
</evidence>
<evidence type="ECO:0000313" key="8">
    <source>
        <dbReference type="EMBL" id="MEA9358604.1"/>
    </source>
</evidence>
<dbReference type="PANTHER" id="PTHR33692">
    <property type="entry name" value="RIBOSOME MATURATION FACTOR RIMM"/>
    <property type="match status" value="1"/>
</dbReference>
<dbReference type="InterPro" id="IPR011033">
    <property type="entry name" value="PRC_barrel-like_sf"/>
</dbReference>
<protein>
    <recommendedName>
        <fullName evidence="5">Ribosome maturation factor RimM</fullName>
    </recommendedName>
</protein>